<organism evidence="7 8">
    <name type="scientific">Roseimaritima ulvae</name>
    <dbReference type="NCBI Taxonomy" id="980254"/>
    <lineage>
        <taxon>Bacteria</taxon>
        <taxon>Pseudomonadati</taxon>
        <taxon>Planctomycetota</taxon>
        <taxon>Planctomycetia</taxon>
        <taxon>Pirellulales</taxon>
        <taxon>Pirellulaceae</taxon>
        <taxon>Roseimaritima</taxon>
    </lineage>
</organism>
<accession>A0A5B9QZ06</accession>
<name>A0A5B9QZ06_9BACT</name>
<evidence type="ECO:0000256" key="2">
    <source>
        <dbReference type="ARBA" id="ARBA00022692"/>
    </source>
</evidence>
<comment type="subcellular location">
    <subcellularLocation>
        <location evidence="1">Endomembrane system</location>
        <topology evidence="1">Multi-pass membrane protein</topology>
    </subcellularLocation>
</comment>
<dbReference type="GO" id="GO:0012505">
    <property type="term" value="C:endomembrane system"/>
    <property type="evidence" value="ECO:0007669"/>
    <property type="project" value="UniProtKB-SubCell"/>
</dbReference>
<evidence type="ECO:0000256" key="4">
    <source>
        <dbReference type="ARBA" id="ARBA00023136"/>
    </source>
</evidence>
<proteinExistence type="predicted"/>
<dbReference type="KEGG" id="rul:UC8_11920"/>
<dbReference type="Proteomes" id="UP000325286">
    <property type="component" value="Chromosome"/>
</dbReference>
<evidence type="ECO:0000313" key="8">
    <source>
        <dbReference type="Proteomes" id="UP000325286"/>
    </source>
</evidence>
<dbReference type="Pfam" id="PF02656">
    <property type="entry name" value="DUF202"/>
    <property type="match status" value="1"/>
</dbReference>
<evidence type="ECO:0000256" key="5">
    <source>
        <dbReference type="SAM" id="Phobius"/>
    </source>
</evidence>
<evidence type="ECO:0000313" key="7">
    <source>
        <dbReference type="EMBL" id="QEG39231.1"/>
    </source>
</evidence>
<keyword evidence="8" id="KW-1185">Reference proteome</keyword>
<feature type="domain" description="DUF202" evidence="6">
    <location>
        <begin position="13"/>
        <end position="76"/>
    </location>
</feature>
<keyword evidence="2 5" id="KW-0812">Transmembrane</keyword>
<feature type="transmembrane region" description="Helical" evidence="5">
    <location>
        <begin position="50"/>
        <end position="72"/>
    </location>
</feature>
<gene>
    <name evidence="7" type="ORF">UC8_11920</name>
</gene>
<feature type="transmembrane region" description="Helical" evidence="5">
    <location>
        <begin position="24"/>
        <end position="43"/>
    </location>
</feature>
<evidence type="ECO:0000256" key="1">
    <source>
        <dbReference type="ARBA" id="ARBA00004127"/>
    </source>
</evidence>
<dbReference type="InterPro" id="IPR003807">
    <property type="entry name" value="DUF202"/>
</dbReference>
<protein>
    <recommendedName>
        <fullName evidence="6">DUF202 domain-containing protein</fullName>
    </recommendedName>
</protein>
<dbReference type="EMBL" id="CP042914">
    <property type="protein sequence ID" value="QEG39231.1"/>
    <property type="molecule type" value="Genomic_DNA"/>
</dbReference>
<evidence type="ECO:0000256" key="3">
    <source>
        <dbReference type="ARBA" id="ARBA00022989"/>
    </source>
</evidence>
<keyword evidence="4 5" id="KW-0472">Membrane</keyword>
<dbReference type="OrthoDB" id="582337at2"/>
<feature type="transmembrane region" description="Helical" evidence="5">
    <location>
        <begin position="92"/>
        <end position="114"/>
    </location>
</feature>
<sequence length="115" mass="12459">MSSESKHDSADDRTLMAEERTFSAWVRTGLTSLATGLGIVKLIPANHQGWMIDAIGILLVIVGGLAFVFGFWGYRRGTRLWQGALPRAVPLWLVGVFSLMLIGVTGLSLALILFG</sequence>
<dbReference type="AlphaFoldDB" id="A0A5B9QZ06"/>
<keyword evidence="3 5" id="KW-1133">Transmembrane helix</keyword>
<evidence type="ECO:0000259" key="6">
    <source>
        <dbReference type="Pfam" id="PF02656"/>
    </source>
</evidence>
<dbReference type="RefSeq" id="WP_068138476.1">
    <property type="nucleotide sequence ID" value="NZ_CP042914.1"/>
</dbReference>
<reference evidence="7 8" key="1">
    <citation type="submission" date="2019-08" db="EMBL/GenBank/DDBJ databases">
        <title>Deep-cultivation of Planctomycetes and their phenomic and genomic characterization uncovers novel biology.</title>
        <authorList>
            <person name="Wiegand S."/>
            <person name="Jogler M."/>
            <person name="Boedeker C."/>
            <person name="Pinto D."/>
            <person name="Vollmers J."/>
            <person name="Rivas-Marin E."/>
            <person name="Kohn T."/>
            <person name="Peeters S.H."/>
            <person name="Heuer A."/>
            <person name="Rast P."/>
            <person name="Oberbeckmann S."/>
            <person name="Bunk B."/>
            <person name="Jeske O."/>
            <person name="Meyerdierks A."/>
            <person name="Storesund J.E."/>
            <person name="Kallscheuer N."/>
            <person name="Luecker S."/>
            <person name="Lage O.M."/>
            <person name="Pohl T."/>
            <person name="Merkel B.J."/>
            <person name="Hornburger P."/>
            <person name="Mueller R.-W."/>
            <person name="Bruemmer F."/>
            <person name="Labrenz M."/>
            <person name="Spormann A.M."/>
            <person name="Op den Camp H."/>
            <person name="Overmann J."/>
            <person name="Amann R."/>
            <person name="Jetten M.S.M."/>
            <person name="Mascher T."/>
            <person name="Medema M.H."/>
            <person name="Devos D.P."/>
            <person name="Kaster A.-K."/>
            <person name="Ovreas L."/>
            <person name="Rohde M."/>
            <person name="Galperin M.Y."/>
            <person name="Jogler C."/>
        </authorList>
    </citation>
    <scope>NUCLEOTIDE SEQUENCE [LARGE SCALE GENOMIC DNA]</scope>
    <source>
        <strain evidence="7 8">UC8</strain>
    </source>
</reference>